<dbReference type="InterPro" id="IPR022418">
    <property type="entry name" value="Porphobilinogen_deaminase_C"/>
</dbReference>
<evidence type="ECO:0000256" key="8">
    <source>
        <dbReference type="ARBA" id="ARBA00023133"/>
    </source>
</evidence>
<keyword evidence="8" id="KW-0350">Heme biosynthesis</keyword>
<dbReference type="GO" id="GO:0004418">
    <property type="term" value="F:hydroxymethylbilane synthase activity"/>
    <property type="evidence" value="ECO:0007669"/>
    <property type="project" value="UniProtKB-EC"/>
</dbReference>
<dbReference type="PIRSF" id="PIRSF001438">
    <property type="entry name" value="4pyrrol_synth_OHMeBilane_synth"/>
    <property type="match status" value="1"/>
</dbReference>
<dbReference type="Gene3D" id="3.30.160.40">
    <property type="entry name" value="Porphobilinogen deaminase, C-terminal domain"/>
    <property type="match status" value="1"/>
</dbReference>
<evidence type="ECO:0000256" key="11">
    <source>
        <dbReference type="ARBA" id="ARBA00033064"/>
    </source>
</evidence>
<dbReference type="Pfam" id="PF03900">
    <property type="entry name" value="Porphobil_deamC"/>
    <property type="match status" value="1"/>
</dbReference>
<evidence type="ECO:0000256" key="4">
    <source>
        <dbReference type="ARBA" id="ARBA00005638"/>
    </source>
</evidence>
<evidence type="ECO:0000256" key="6">
    <source>
        <dbReference type="ARBA" id="ARBA00016519"/>
    </source>
</evidence>
<dbReference type="GO" id="GO:0006782">
    <property type="term" value="P:protoporphyrinogen IX biosynthetic process"/>
    <property type="evidence" value="ECO:0007669"/>
    <property type="project" value="UniProtKB-UniPathway"/>
</dbReference>
<dbReference type="UniPathway" id="UPA00251">
    <property type="reaction ID" value="UER00319"/>
</dbReference>
<evidence type="ECO:0000313" key="14">
    <source>
        <dbReference type="EMBL" id="RPA98104.1"/>
    </source>
</evidence>
<name>A0A3N4JWL4_9PEZI</name>
<dbReference type="SUPFAM" id="SSF53850">
    <property type="entry name" value="Periplasmic binding protein-like II"/>
    <property type="match status" value="1"/>
</dbReference>
<dbReference type="AlphaFoldDB" id="A0A3N4JWL4"/>
<dbReference type="Gene3D" id="3.40.190.10">
    <property type="entry name" value="Periplasmic binding protein-like II"/>
    <property type="match status" value="2"/>
</dbReference>
<evidence type="ECO:0000256" key="10">
    <source>
        <dbReference type="ARBA" id="ARBA00030685"/>
    </source>
</evidence>
<organism evidence="14 15">
    <name type="scientific">Choiromyces venosus 120613-1</name>
    <dbReference type="NCBI Taxonomy" id="1336337"/>
    <lineage>
        <taxon>Eukaryota</taxon>
        <taxon>Fungi</taxon>
        <taxon>Dikarya</taxon>
        <taxon>Ascomycota</taxon>
        <taxon>Pezizomycotina</taxon>
        <taxon>Pezizomycetes</taxon>
        <taxon>Pezizales</taxon>
        <taxon>Tuberaceae</taxon>
        <taxon>Choiromyces</taxon>
    </lineage>
</organism>
<comment type="pathway">
    <text evidence="3">Porphyrin-containing compound metabolism; protoporphyrin-IX biosynthesis; coproporphyrinogen-III from 5-aminolevulinate: step 2/4.</text>
</comment>
<feature type="domain" description="Porphobilinogen deaminase C-terminal" evidence="13">
    <location>
        <begin position="255"/>
        <end position="327"/>
    </location>
</feature>
<evidence type="ECO:0000256" key="5">
    <source>
        <dbReference type="ARBA" id="ARBA00012655"/>
    </source>
</evidence>
<dbReference type="Proteomes" id="UP000276215">
    <property type="component" value="Unassembled WGS sequence"/>
</dbReference>
<dbReference type="FunFam" id="3.30.160.40:FF:000002">
    <property type="entry name" value="Porphobilinogen deaminase"/>
    <property type="match status" value="1"/>
</dbReference>
<dbReference type="InterPro" id="IPR000860">
    <property type="entry name" value="HemC"/>
</dbReference>
<evidence type="ECO:0000313" key="15">
    <source>
        <dbReference type="Proteomes" id="UP000276215"/>
    </source>
</evidence>
<evidence type="ECO:0000256" key="3">
    <source>
        <dbReference type="ARBA" id="ARBA00004735"/>
    </source>
</evidence>
<evidence type="ECO:0000259" key="13">
    <source>
        <dbReference type="Pfam" id="PF03900"/>
    </source>
</evidence>
<keyword evidence="15" id="KW-1185">Reference proteome</keyword>
<comment type="similarity">
    <text evidence="4">Belongs to the HMBS family.</text>
</comment>
<dbReference type="OrthoDB" id="564646at2759"/>
<sequence length="348" mass="37972">MSSYVLAQIYQLILNFVGGSGPAYPTRRKIRIGSRKSKLALVQTHLVRDALQAVYPDIDFEIIAMTTTGDNNQLKPLHSFGAKALWTQELEVLLLEDKLEMIVHSLKDMPTQLPHGCKIGAILEREDPRDALVMKSNSPYKSLDDLPAGSVIGTSSVRRSAQIKKRYPHLSFEDVRGNVGTRLSKLDDLTSPYACLILAAAGLLRLDLGERITTHLSSPQLLHAVGQGALGVEIRDDDTKTAKLLEALGHKETTLQCLAERSLMRTLEGGCSVPIGVETETETDGRMLLRATVVSIDGQQSVDVEERMEVPDEDAADQFGRVVAGKLVAEGAGEILKAINLNRDLVDA</sequence>
<dbReference type="PANTHER" id="PTHR11557">
    <property type="entry name" value="PORPHOBILINOGEN DEAMINASE"/>
    <property type="match status" value="1"/>
</dbReference>
<dbReference type="PROSITE" id="PS00533">
    <property type="entry name" value="PORPHOBILINOGEN_DEAM"/>
    <property type="match status" value="1"/>
</dbReference>
<comment type="cofactor">
    <cofactor evidence="1">
        <name>dipyrromethane</name>
        <dbReference type="ChEBI" id="CHEBI:60342"/>
    </cofactor>
</comment>
<dbReference type="Pfam" id="PF01379">
    <property type="entry name" value="Porphobil_deam"/>
    <property type="match status" value="1"/>
</dbReference>
<dbReference type="NCBIfam" id="TIGR00212">
    <property type="entry name" value="hemC"/>
    <property type="match status" value="1"/>
</dbReference>
<protein>
    <recommendedName>
        <fullName evidence="6">Porphobilinogen deaminase</fullName>
        <ecNumber evidence="5">2.5.1.61</ecNumber>
    </recommendedName>
    <alternativeName>
        <fullName evidence="11">Hydroxymethylbilane synthase</fullName>
    </alternativeName>
    <alternativeName>
        <fullName evidence="10">Pre-uroporphyrinogen synthase</fullName>
    </alternativeName>
</protein>
<gene>
    <name evidence="14" type="ORF">L873DRAFT_1808687</name>
</gene>
<evidence type="ECO:0000256" key="1">
    <source>
        <dbReference type="ARBA" id="ARBA00001916"/>
    </source>
</evidence>
<proteinExistence type="inferred from homology"/>
<dbReference type="PRINTS" id="PR00151">
    <property type="entry name" value="PORPHBDMNASE"/>
</dbReference>
<dbReference type="EMBL" id="ML120398">
    <property type="protein sequence ID" value="RPA98104.1"/>
    <property type="molecule type" value="Genomic_DNA"/>
</dbReference>
<dbReference type="SUPFAM" id="SSF54782">
    <property type="entry name" value="Porphobilinogen deaminase (hydroxymethylbilane synthase), C-terminal domain"/>
    <property type="match status" value="1"/>
</dbReference>
<evidence type="ECO:0000256" key="9">
    <source>
        <dbReference type="ARBA" id="ARBA00023244"/>
    </source>
</evidence>
<keyword evidence="7" id="KW-0808">Transferase</keyword>
<accession>A0A3N4JWL4</accession>
<keyword evidence="9" id="KW-0627">Porphyrin biosynthesis</keyword>
<dbReference type="HAMAP" id="MF_00260">
    <property type="entry name" value="Porphobil_deam"/>
    <property type="match status" value="1"/>
</dbReference>
<dbReference type="GO" id="GO:0005737">
    <property type="term" value="C:cytoplasm"/>
    <property type="evidence" value="ECO:0007669"/>
    <property type="project" value="TreeGrafter"/>
</dbReference>
<dbReference type="InterPro" id="IPR022419">
    <property type="entry name" value="Porphobilin_deaminase_cofac_BS"/>
</dbReference>
<dbReference type="FunFam" id="3.40.190.10:FF:000004">
    <property type="entry name" value="Porphobilinogen deaminase"/>
    <property type="match status" value="1"/>
</dbReference>
<feature type="domain" description="Porphobilinogen deaminase N-terminal" evidence="12">
    <location>
        <begin position="30"/>
        <end position="242"/>
    </location>
</feature>
<dbReference type="PANTHER" id="PTHR11557:SF0">
    <property type="entry name" value="PORPHOBILINOGEN DEAMINASE"/>
    <property type="match status" value="1"/>
</dbReference>
<dbReference type="EC" id="2.5.1.61" evidence="5"/>
<reference evidence="14 15" key="1">
    <citation type="journal article" date="2018" name="Nat. Ecol. Evol.">
        <title>Pezizomycetes genomes reveal the molecular basis of ectomycorrhizal truffle lifestyle.</title>
        <authorList>
            <person name="Murat C."/>
            <person name="Payen T."/>
            <person name="Noel B."/>
            <person name="Kuo A."/>
            <person name="Morin E."/>
            <person name="Chen J."/>
            <person name="Kohler A."/>
            <person name="Krizsan K."/>
            <person name="Balestrini R."/>
            <person name="Da Silva C."/>
            <person name="Montanini B."/>
            <person name="Hainaut M."/>
            <person name="Levati E."/>
            <person name="Barry K.W."/>
            <person name="Belfiori B."/>
            <person name="Cichocki N."/>
            <person name="Clum A."/>
            <person name="Dockter R.B."/>
            <person name="Fauchery L."/>
            <person name="Guy J."/>
            <person name="Iotti M."/>
            <person name="Le Tacon F."/>
            <person name="Lindquist E.A."/>
            <person name="Lipzen A."/>
            <person name="Malagnac F."/>
            <person name="Mello A."/>
            <person name="Molinier V."/>
            <person name="Miyauchi S."/>
            <person name="Poulain J."/>
            <person name="Riccioni C."/>
            <person name="Rubini A."/>
            <person name="Sitrit Y."/>
            <person name="Splivallo R."/>
            <person name="Traeger S."/>
            <person name="Wang M."/>
            <person name="Zifcakova L."/>
            <person name="Wipf D."/>
            <person name="Zambonelli A."/>
            <person name="Paolocci F."/>
            <person name="Nowrousian M."/>
            <person name="Ottonello S."/>
            <person name="Baldrian P."/>
            <person name="Spatafora J.W."/>
            <person name="Henrissat B."/>
            <person name="Nagy L.G."/>
            <person name="Aury J.M."/>
            <person name="Wincker P."/>
            <person name="Grigoriev I.V."/>
            <person name="Bonfante P."/>
            <person name="Martin F.M."/>
        </authorList>
    </citation>
    <scope>NUCLEOTIDE SEQUENCE [LARGE SCALE GENOMIC DNA]</scope>
    <source>
        <strain evidence="14 15">120613-1</strain>
    </source>
</reference>
<evidence type="ECO:0000256" key="7">
    <source>
        <dbReference type="ARBA" id="ARBA00022679"/>
    </source>
</evidence>
<dbReference type="FunFam" id="3.40.190.10:FF:000005">
    <property type="entry name" value="Porphobilinogen deaminase"/>
    <property type="match status" value="1"/>
</dbReference>
<dbReference type="InterPro" id="IPR022417">
    <property type="entry name" value="Porphobilin_deaminase_N"/>
</dbReference>
<comment type="function">
    <text evidence="2">Tetrapolymerization of the monopyrrole PBG into the hydroxymethylbilane pre-uroporphyrinogen in several discrete steps.</text>
</comment>
<evidence type="ECO:0000259" key="12">
    <source>
        <dbReference type="Pfam" id="PF01379"/>
    </source>
</evidence>
<evidence type="ECO:0000256" key="2">
    <source>
        <dbReference type="ARBA" id="ARBA00002869"/>
    </source>
</evidence>
<dbReference type="STRING" id="1336337.A0A3N4JWL4"/>
<dbReference type="CDD" id="cd13645">
    <property type="entry name" value="PBP2_HuPBGD_like"/>
    <property type="match status" value="1"/>
</dbReference>
<dbReference type="InterPro" id="IPR036803">
    <property type="entry name" value="Porphobilinogen_deaminase_C_sf"/>
</dbReference>